<sequence>MLFQCTDEMIIRWSSSRAICDYDSLEHPSSLRMWRVDSAILNPLQCDFIPPHPSPFGQQLNPFAQQALFYGQQPQFAQATTASDSRRGGSHATTSILTAAPTKECEVTLYDTNSSVKNSEIKNNKSTYSLSTCRRHL</sequence>
<accession>A0AAD5MJD9</accession>
<reference evidence="1" key="1">
    <citation type="submission" date="2021-06" db="EMBL/GenBank/DDBJ databases">
        <title>Parelaphostrongylus tenuis whole genome reference sequence.</title>
        <authorList>
            <person name="Garwood T.J."/>
            <person name="Larsen P.A."/>
            <person name="Fountain-Jones N.M."/>
            <person name="Garbe J.R."/>
            <person name="Macchietto M.G."/>
            <person name="Kania S.A."/>
            <person name="Gerhold R.W."/>
            <person name="Richards J.E."/>
            <person name="Wolf T.M."/>
        </authorList>
    </citation>
    <scope>NUCLEOTIDE SEQUENCE</scope>
    <source>
        <strain evidence="1">MNPRO001-30</strain>
        <tissue evidence="1">Meninges</tissue>
    </source>
</reference>
<gene>
    <name evidence="1" type="ORF">KIN20_018385</name>
</gene>
<protein>
    <submittedName>
        <fullName evidence="1">Uncharacterized protein</fullName>
    </submittedName>
</protein>
<keyword evidence="2" id="KW-1185">Reference proteome</keyword>
<dbReference type="Proteomes" id="UP001196413">
    <property type="component" value="Unassembled WGS sequence"/>
</dbReference>
<evidence type="ECO:0000313" key="2">
    <source>
        <dbReference type="Proteomes" id="UP001196413"/>
    </source>
</evidence>
<name>A0AAD5MJD9_PARTN</name>
<proteinExistence type="predicted"/>
<organism evidence="1 2">
    <name type="scientific">Parelaphostrongylus tenuis</name>
    <name type="common">Meningeal worm</name>
    <dbReference type="NCBI Taxonomy" id="148309"/>
    <lineage>
        <taxon>Eukaryota</taxon>
        <taxon>Metazoa</taxon>
        <taxon>Ecdysozoa</taxon>
        <taxon>Nematoda</taxon>
        <taxon>Chromadorea</taxon>
        <taxon>Rhabditida</taxon>
        <taxon>Rhabditina</taxon>
        <taxon>Rhabditomorpha</taxon>
        <taxon>Strongyloidea</taxon>
        <taxon>Metastrongylidae</taxon>
        <taxon>Parelaphostrongylus</taxon>
    </lineage>
</organism>
<evidence type="ECO:0000313" key="1">
    <source>
        <dbReference type="EMBL" id="KAJ1359612.1"/>
    </source>
</evidence>
<dbReference type="AlphaFoldDB" id="A0AAD5MJD9"/>
<comment type="caution">
    <text evidence="1">The sequence shown here is derived from an EMBL/GenBank/DDBJ whole genome shotgun (WGS) entry which is preliminary data.</text>
</comment>
<dbReference type="EMBL" id="JAHQIW010003652">
    <property type="protein sequence ID" value="KAJ1359612.1"/>
    <property type="molecule type" value="Genomic_DNA"/>
</dbReference>